<dbReference type="InterPro" id="IPR011990">
    <property type="entry name" value="TPR-like_helical_dom_sf"/>
</dbReference>
<evidence type="ECO:0000256" key="1">
    <source>
        <dbReference type="ARBA" id="ARBA00005820"/>
    </source>
</evidence>
<dbReference type="InterPro" id="IPR005158">
    <property type="entry name" value="BTAD"/>
</dbReference>
<evidence type="ECO:0000256" key="6">
    <source>
        <dbReference type="PROSITE-ProRule" id="PRU01091"/>
    </source>
</evidence>
<evidence type="ECO:0000313" key="9">
    <source>
        <dbReference type="Proteomes" id="UP000450000"/>
    </source>
</evidence>
<protein>
    <submittedName>
        <fullName evidence="8">AfsR family transcriptional regulator</fullName>
    </submittedName>
</protein>
<dbReference type="GO" id="GO:0006355">
    <property type="term" value="P:regulation of DNA-templated transcription"/>
    <property type="evidence" value="ECO:0007669"/>
    <property type="project" value="InterPro"/>
</dbReference>
<dbReference type="GO" id="GO:0003677">
    <property type="term" value="F:DNA binding"/>
    <property type="evidence" value="ECO:0007669"/>
    <property type="project" value="UniProtKB-UniRule"/>
</dbReference>
<dbReference type="SUPFAM" id="SSF48452">
    <property type="entry name" value="TPR-like"/>
    <property type="match status" value="1"/>
</dbReference>
<dbReference type="Pfam" id="PF03704">
    <property type="entry name" value="BTAD"/>
    <property type="match status" value="1"/>
</dbReference>
<dbReference type="CDD" id="cd15831">
    <property type="entry name" value="BTAD"/>
    <property type="match status" value="1"/>
</dbReference>
<keyword evidence="9" id="KW-1185">Reference proteome</keyword>
<dbReference type="InterPro" id="IPR051677">
    <property type="entry name" value="AfsR-DnrI-RedD_regulator"/>
</dbReference>
<dbReference type="PANTHER" id="PTHR35807">
    <property type="entry name" value="TRANSCRIPTIONAL REGULATOR REDD-RELATED"/>
    <property type="match status" value="1"/>
</dbReference>
<dbReference type="SMART" id="SM00862">
    <property type="entry name" value="Trans_reg_C"/>
    <property type="match status" value="1"/>
</dbReference>
<proteinExistence type="inferred from homology"/>
<dbReference type="InterPro" id="IPR016032">
    <property type="entry name" value="Sig_transdc_resp-reg_C-effctor"/>
</dbReference>
<dbReference type="GO" id="GO:0000160">
    <property type="term" value="P:phosphorelay signal transduction system"/>
    <property type="evidence" value="ECO:0007669"/>
    <property type="project" value="UniProtKB-KW"/>
</dbReference>
<dbReference type="OrthoDB" id="5521887at2"/>
<dbReference type="RefSeq" id="WP_153461207.1">
    <property type="nucleotide sequence ID" value="NZ_WBOF01000001.1"/>
</dbReference>
<reference evidence="8 9" key="1">
    <citation type="submission" date="2019-09" db="EMBL/GenBank/DDBJ databases">
        <title>Genome Sequences of Streptomyces kaniharaensis ATCC 21070.</title>
        <authorList>
            <person name="Zhu W."/>
            <person name="De Crecy-Lagard V."/>
            <person name="Richards N.G."/>
        </authorList>
    </citation>
    <scope>NUCLEOTIDE SEQUENCE [LARGE SCALE GENOMIC DNA]</scope>
    <source>
        <strain evidence="8 9">SF-557</strain>
    </source>
</reference>
<dbReference type="AlphaFoldDB" id="A0A6N7KN93"/>
<dbReference type="Gene3D" id="1.25.40.10">
    <property type="entry name" value="Tetratricopeptide repeat domain"/>
    <property type="match status" value="1"/>
</dbReference>
<evidence type="ECO:0000259" key="7">
    <source>
        <dbReference type="PROSITE" id="PS51755"/>
    </source>
</evidence>
<keyword evidence="5" id="KW-0804">Transcription</keyword>
<dbReference type="Gene3D" id="3.40.50.300">
    <property type="entry name" value="P-loop containing nucleotide triphosphate hydrolases"/>
    <property type="match status" value="1"/>
</dbReference>
<keyword evidence="3" id="KW-0805">Transcription regulation</keyword>
<feature type="DNA-binding region" description="OmpR/PhoB-type" evidence="6">
    <location>
        <begin position="1"/>
        <end position="90"/>
    </location>
</feature>
<keyword evidence="4 6" id="KW-0238">DNA-binding</keyword>
<sequence>MDFKLLGPVSAEIDGRPVDLDGAKQRTALAALLLARGHVVTDERLTVLLWGWQPPATSTNQLYTYVSRLRTRLGAGHGLHRHGAGYRMDTAGATVDWERFRELADAGRAELQAARYPEAERHLADALALWHGPALGDVTEHLAAAEGPQFAEAHLATIEHHTEAALALGRHHELLPALTRHVTKHPVRERARGQLMTALFRAGRQADALAQYEDARRILAEELGIDPGPELRALHGEILTGALAGPAAPERTAVTAAPGTRPALLPAAPRDFTGREPELRLVLDALHEDRDVTVTGAPGTGKSALALHTAEQARAAFPDGQLYADLRTPQGTPRAPREVLGWFLRALGAAPGQIPGGLDERAQQYRTLLASRRMLVLLDNAADDAQVRPLLPGGGATRTLVTGLRPALATLEGARLVRLGPMSPAEATRLLASIAGTERLAADPESVARIAEYCDRLPLALRIAAVRLADRPHWRPARLADRLADDDRRLAELRIGSLDITAALRPALEVLDGPAAQALAVLAAAGLAVLTPADAAALLDLPLDDAEDVLDGLADARLLEPCSGVDPHARYRLLPLVGLLGRSAVPVARPAAA</sequence>
<dbReference type="PROSITE" id="PS51755">
    <property type="entry name" value="OMPR_PHOB"/>
    <property type="match status" value="1"/>
</dbReference>
<dbReference type="PRINTS" id="PR00364">
    <property type="entry name" value="DISEASERSIST"/>
</dbReference>
<dbReference type="SUPFAM" id="SSF46894">
    <property type="entry name" value="C-terminal effector domain of the bipartite response regulators"/>
    <property type="match status" value="1"/>
</dbReference>
<dbReference type="InterPro" id="IPR001867">
    <property type="entry name" value="OmpR/PhoB-type_DNA-bd"/>
</dbReference>
<comment type="similarity">
    <text evidence="1">Belongs to the AfsR/DnrI/RedD regulatory family.</text>
</comment>
<evidence type="ECO:0000256" key="2">
    <source>
        <dbReference type="ARBA" id="ARBA00023012"/>
    </source>
</evidence>
<feature type="domain" description="OmpR/PhoB-type" evidence="7">
    <location>
        <begin position="1"/>
        <end position="90"/>
    </location>
</feature>
<dbReference type="SUPFAM" id="SSF52540">
    <property type="entry name" value="P-loop containing nucleoside triphosphate hydrolases"/>
    <property type="match status" value="1"/>
</dbReference>
<gene>
    <name evidence="8" type="ORF">F7Q99_11905</name>
</gene>
<accession>A0A6N7KN93</accession>
<dbReference type="Gene3D" id="1.10.10.10">
    <property type="entry name" value="Winged helix-like DNA-binding domain superfamily/Winged helix DNA-binding domain"/>
    <property type="match status" value="1"/>
</dbReference>
<evidence type="ECO:0000256" key="3">
    <source>
        <dbReference type="ARBA" id="ARBA00023015"/>
    </source>
</evidence>
<dbReference type="Pfam" id="PF00486">
    <property type="entry name" value="Trans_reg_C"/>
    <property type="match status" value="1"/>
</dbReference>
<dbReference type="EMBL" id="WBOF01000001">
    <property type="protein sequence ID" value="MQS12976.1"/>
    <property type="molecule type" value="Genomic_DNA"/>
</dbReference>
<organism evidence="8 9">
    <name type="scientific">Streptomyces kaniharaensis</name>
    <dbReference type="NCBI Taxonomy" id="212423"/>
    <lineage>
        <taxon>Bacteria</taxon>
        <taxon>Bacillati</taxon>
        <taxon>Actinomycetota</taxon>
        <taxon>Actinomycetes</taxon>
        <taxon>Kitasatosporales</taxon>
        <taxon>Streptomycetaceae</taxon>
        <taxon>Streptomyces</taxon>
    </lineage>
</organism>
<evidence type="ECO:0000313" key="8">
    <source>
        <dbReference type="EMBL" id="MQS12976.1"/>
    </source>
</evidence>
<name>A0A6N7KN93_9ACTN</name>
<dbReference type="InterPro" id="IPR036388">
    <property type="entry name" value="WH-like_DNA-bd_sf"/>
</dbReference>
<dbReference type="PANTHER" id="PTHR35807:SF1">
    <property type="entry name" value="TRANSCRIPTIONAL REGULATOR REDD"/>
    <property type="match status" value="1"/>
</dbReference>
<dbReference type="Proteomes" id="UP000450000">
    <property type="component" value="Unassembled WGS sequence"/>
</dbReference>
<dbReference type="InterPro" id="IPR027417">
    <property type="entry name" value="P-loop_NTPase"/>
</dbReference>
<evidence type="ECO:0000256" key="4">
    <source>
        <dbReference type="ARBA" id="ARBA00023125"/>
    </source>
</evidence>
<comment type="caution">
    <text evidence="8">The sequence shown here is derived from an EMBL/GenBank/DDBJ whole genome shotgun (WGS) entry which is preliminary data.</text>
</comment>
<keyword evidence="2" id="KW-0902">Two-component regulatory system</keyword>
<evidence type="ECO:0000256" key="5">
    <source>
        <dbReference type="ARBA" id="ARBA00023163"/>
    </source>
</evidence>
<dbReference type="SMART" id="SM01043">
    <property type="entry name" value="BTAD"/>
    <property type="match status" value="1"/>
</dbReference>